<keyword evidence="1" id="KW-0472">Membrane</keyword>
<organism evidence="2 3">
    <name type="scientific">Triparma laevis f. longispina</name>
    <dbReference type="NCBI Taxonomy" id="1714387"/>
    <lineage>
        <taxon>Eukaryota</taxon>
        <taxon>Sar</taxon>
        <taxon>Stramenopiles</taxon>
        <taxon>Ochrophyta</taxon>
        <taxon>Bolidophyceae</taxon>
        <taxon>Parmales</taxon>
        <taxon>Triparmaceae</taxon>
        <taxon>Triparma</taxon>
    </lineage>
</organism>
<proteinExistence type="predicted"/>
<sequence>MTAYSSLAVSILTTGFVSATLSYDWDTDPKKRAFKPDLYGYIPDSTKKRAALFVTTMLMSAVQVLIKGILVVSVGFVVEIYALYSLVNDMLFYLIYIRL</sequence>
<accession>A0A9W7F514</accession>
<feature type="transmembrane region" description="Helical" evidence="1">
    <location>
        <begin position="6"/>
        <end position="25"/>
    </location>
</feature>
<name>A0A9W7F514_9STRA</name>
<reference evidence="3" key="1">
    <citation type="journal article" date="2023" name="Commun. Biol.">
        <title>Genome analysis of Parmales, the sister group of diatoms, reveals the evolutionary specialization of diatoms from phago-mixotrophs to photoautotrophs.</title>
        <authorList>
            <person name="Ban H."/>
            <person name="Sato S."/>
            <person name="Yoshikawa S."/>
            <person name="Yamada K."/>
            <person name="Nakamura Y."/>
            <person name="Ichinomiya M."/>
            <person name="Sato N."/>
            <person name="Blanc-Mathieu R."/>
            <person name="Endo H."/>
            <person name="Kuwata A."/>
            <person name="Ogata H."/>
        </authorList>
    </citation>
    <scope>NUCLEOTIDE SEQUENCE [LARGE SCALE GENOMIC DNA]</scope>
    <source>
        <strain evidence="3">NIES 3700</strain>
    </source>
</reference>
<keyword evidence="3" id="KW-1185">Reference proteome</keyword>
<evidence type="ECO:0000313" key="2">
    <source>
        <dbReference type="EMBL" id="GMI03474.1"/>
    </source>
</evidence>
<evidence type="ECO:0000256" key="1">
    <source>
        <dbReference type="SAM" id="Phobius"/>
    </source>
</evidence>
<comment type="caution">
    <text evidence="2">The sequence shown here is derived from an EMBL/GenBank/DDBJ whole genome shotgun (WGS) entry which is preliminary data.</text>
</comment>
<dbReference type="EMBL" id="BRXW01000058">
    <property type="protein sequence ID" value="GMI03474.1"/>
    <property type="molecule type" value="Genomic_DNA"/>
</dbReference>
<dbReference type="Proteomes" id="UP001165122">
    <property type="component" value="Unassembled WGS sequence"/>
</dbReference>
<gene>
    <name evidence="2" type="ORF">TrLO_g6345</name>
</gene>
<keyword evidence="1" id="KW-1133">Transmembrane helix</keyword>
<keyword evidence="1" id="KW-0812">Transmembrane</keyword>
<evidence type="ECO:0000313" key="3">
    <source>
        <dbReference type="Proteomes" id="UP001165122"/>
    </source>
</evidence>
<dbReference type="AlphaFoldDB" id="A0A9W7F514"/>
<protein>
    <submittedName>
        <fullName evidence="2">Uncharacterized protein</fullName>
    </submittedName>
</protein>